<evidence type="ECO:0000313" key="3">
    <source>
        <dbReference type="Proteomes" id="UP000320314"/>
    </source>
</evidence>
<dbReference type="Proteomes" id="UP000320314">
    <property type="component" value="Unassembled WGS sequence"/>
</dbReference>
<feature type="transmembrane region" description="Helical" evidence="1">
    <location>
        <begin position="12"/>
        <end position="35"/>
    </location>
</feature>
<gene>
    <name evidence="2" type="ORF">FJU11_14985</name>
</gene>
<dbReference type="EMBL" id="VHLH01000031">
    <property type="protein sequence ID" value="TPW26378.1"/>
    <property type="molecule type" value="Genomic_DNA"/>
</dbReference>
<dbReference type="RefSeq" id="WP_141167890.1">
    <property type="nucleotide sequence ID" value="NZ_VHLH01000031.1"/>
</dbReference>
<keyword evidence="3" id="KW-1185">Reference proteome</keyword>
<organism evidence="2 3">
    <name type="scientific">Pararhizobium mangrovi</name>
    <dbReference type="NCBI Taxonomy" id="2590452"/>
    <lineage>
        <taxon>Bacteria</taxon>
        <taxon>Pseudomonadati</taxon>
        <taxon>Pseudomonadota</taxon>
        <taxon>Alphaproteobacteria</taxon>
        <taxon>Hyphomicrobiales</taxon>
        <taxon>Rhizobiaceae</taxon>
        <taxon>Rhizobium/Agrobacterium group</taxon>
        <taxon>Pararhizobium</taxon>
    </lineage>
</organism>
<accession>A0A506TYU2</accession>
<keyword evidence="1" id="KW-0472">Membrane</keyword>
<evidence type="ECO:0000256" key="1">
    <source>
        <dbReference type="SAM" id="Phobius"/>
    </source>
</evidence>
<reference evidence="2 3" key="1">
    <citation type="submission" date="2019-06" db="EMBL/GenBank/DDBJ databases">
        <authorList>
            <person name="Li M."/>
        </authorList>
    </citation>
    <scope>NUCLEOTIDE SEQUENCE [LARGE SCALE GENOMIC DNA]</scope>
    <source>
        <strain evidence="2 3">BGMRC6574</strain>
    </source>
</reference>
<evidence type="ECO:0000313" key="2">
    <source>
        <dbReference type="EMBL" id="TPW26378.1"/>
    </source>
</evidence>
<protein>
    <submittedName>
        <fullName evidence="2">Uncharacterized protein</fullName>
    </submittedName>
</protein>
<proteinExistence type="predicted"/>
<comment type="caution">
    <text evidence="2">The sequence shown here is derived from an EMBL/GenBank/DDBJ whole genome shotgun (WGS) entry which is preliminary data.</text>
</comment>
<sequence>MWAWLFKHTDILSVLLNAGMLVVWLAYLNFFFLAFREERKPKVLINRGEGSGLDGCCIISNMSTQPIYVESIIATVEIGDEQWSLAVTDISALEGDADRKKYTRQGPLARGQYQEIGSFRDLATRVLESHRGPDVAAYRSEQTSRIELKVIAIHSSEDMPIAAERKFDVVTNEEGKTYLQPQRVATRQIRTRRERRENLRLLETYM</sequence>
<dbReference type="AlphaFoldDB" id="A0A506TYU2"/>
<dbReference type="OrthoDB" id="7406133at2"/>
<name>A0A506TYU2_9HYPH</name>
<keyword evidence="1" id="KW-1133">Transmembrane helix</keyword>
<keyword evidence="1" id="KW-0812">Transmembrane</keyword>